<protein>
    <recommendedName>
        <fullName evidence="2">Pectate lyase superfamily protein domain-containing protein</fullName>
    </recommendedName>
</protein>
<name>A0A508ZR61_KLEPN</name>
<dbReference type="EMBL" id="CABFNL010000002">
    <property type="protein sequence ID" value="VUA77253.1"/>
    <property type="molecule type" value="Genomic_DNA"/>
</dbReference>
<evidence type="ECO:0000313" key="1">
    <source>
        <dbReference type="EMBL" id="VUA77253.1"/>
    </source>
</evidence>
<dbReference type="InterPro" id="IPR011050">
    <property type="entry name" value="Pectin_lyase_fold/virulence"/>
</dbReference>
<proteinExistence type="predicted"/>
<organism evidence="1">
    <name type="scientific">Klebsiella pneumoniae</name>
    <dbReference type="NCBI Taxonomy" id="573"/>
    <lineage>
        <taxon>Bacteria</taxon>
        <taxon>Pseudomonadati</taxon>
        <taxon>Pseudomonadota</taxon>
        <taxon>Gammaproteobacteria</taxon>
        <taxon>Enterobacterales</taxon>
        <taxon>Enterobacteriaceae</taxon>
        <taxon>Klebsiella/Raoultella group</taxon>
        <taxon>Klebsiella</taxon>
        <taxon>Klebsiella pneumoniae complex</taxon>
    </lineage>
</organism>
<dbReference type="SUPFAM" id="SSF51126">
    <property type="entry name" value="Pectin lyase-like"/>
    <property type="match status" value="1"/>
</dbReference>
<gene>
    <name evidence="1" type="ORF">NCTC11678_01859</name>
</gene>
<sequence length="368" mass="40546">MQDGCTEAILKAVAHWGGRTDSAYVQGQKKYGRIHFPNGTYALEDLPFIAGWDYELEPFTLIVPHRNAKFAFTTVGTKGVIPGDPTWQRLMYSQISGGVIGDYWKETGNVPVGAGGINLLNGSYVRLRNIAIRHIRGIAIYGGELFDSPFENVSVMYCGNADPNNYAPCVLFDNAGGHDATNACKFDRLHLEANHTGGIWNKCRHMIFNSMKVERDEGTHVLAGCLGMTFMAPGLTFNRNDIPQFLIKDFAKDDTTEQAASDSRGVIFESPSCISSSAGNGWYFWHTSNAAPMEISNLFGNGTGLIFKGKNATIHGGTTYDCGPVLVDAEKDVAVYLVKWRAIKKNGRRGWNRRCDYSERGQLQSGFV</sequence>
<dbReference type="InterPro" id="IPR012334">
    <property type="entry name" value="Pectin_lyas_fold"/>
</dbReference>
<accession>A0A508ZR61</accession>
<dbReference type="AlphaFoldDB" id="A0A508ZR61"/>
<dbReference type="Gene3D" id="2.160.20.10">
    <property type="entry name" value="Single-stranded right-handed beta-helix, Pectin lyase-like"/>
    <property type="match status" value="1"/>
</dbReference>
<reference evidence="1" key="1">
    <citation type="submission" date="2018-06" db="EMBL/GenBank/DDBJ databases">
        <authorList>
            <consortium name="Pathogen Informatics"/>
        </authorList>
    </citation>
    <scope>NUCLEOTIDE SEQUENCE</scope>
    <source>
        <strain evidence="1">NCTC11678</strain>
    </source>
</reference>
<evidence type="ECO:0008006" key="2">
    <source>
        <dbReference type="Google" id="ProtNLM"/>
    </source>
</evidence>